<evidence type="ECO:0000313" key="2">
    <source>
        <dbReference type="Proteomes" id="UP000317043"/>
    </source>
</evidence>
<organism evidence="1 2">
    <name type="scientific">Stackebrandtia endophytica</name>
    <dbReference type="NCBI Taxonomy" id="1496996"/>
    <lineage>
        <taxon>Bacteria</taxon>
        <taxon>Bacillati</taxon>
        <taxon>Actinomycetota</taxon>
        <taxon>Actinomycetes</taxon>
        <taxon>Glycomycetales</taxon>
        <taxon>Glycomycetaceae</taxon>
        <taxon>Stackebrandtia</taxon>
    </lineage>
</organism>
<dbReference type="EMBL" id="VFOW01000001">
    <property type="protein sequence ID" value="TQL76176.1"/>
    <property type="molecule type" value="Genomic_DNA"/>
</dbReference>
<dbReference type="InParanoid" id="A0A543AUD2"/>
<dbReference type="OrthoDB" id="3633096at2"/>
<gene>
    <name evidence="1" type="ORF">FB566_1697</name>
</gene>
<dbReference type="RefSeq" id="WP_142037175.1">
    <property type="nucleotide sequence ID" value="NZ_JBHTGS010000001.1"/>
</dbReference>
<reference evidence="1 2" key="1">
    <citation type="submission" date="2019-06" db="EMBL/GenBank/DDBJ databases">
        <title>Sequencing the genomes of 1000 actinobacteria strains.</title>
        <authorList>
            <person name="Klenk H.-P."/>
        </authorList>
    </citation>
    <scope>NUCLEOTIDE SEQUENCE [LARGE SCALE GENOMIC DNA]</scope>
    <source>
        <strain evidence="1 2">DSM 45928</strain>
    </source>
</reference>
<proteinExistence type="predicted"/>
<keyword evidence="2" id="KW-1185">Reference proteome</keyword>
<name>A0A543AUD2_9ACTN</name>
<dbReference type="AlphaFoldDB" id="A0A543AUD2"/>
<accession>A0A543AUD2</accession>
<sequence length="117" mass="12715">MAKKKPAPRRTIVLAQTGSGHWPHPVEVTLQLGGDVVQVGFSLGPHIVNAGGLVPLANVLDETGTGLNPMFSEEFDAAQLHWVIPYLARLHTGEDVIDEIHTAYRERHGKPPRIVAT</sequence>
<comment type="caution">
    <text evidence="1">The sequence shown here is derived from an EMBL/GenBank/DDBJ whole genome shotgun (WGS) entry which is preliminary data.</text>
</comment>
<protein>
    <submittedName>
        <fullName evidence="1">Uncharacterized protein</fullName>
    </submittedName>
</protein>
<evidence type="ECO:0000313" key="1">
    <source>
        <dbReference type="EMBL" id="TQL76176.1"/>
    </source>
</evidence>
<dbReference type="Proteomes" id="UP000317043">
    <property type="component" value="Unassembled WGS sequence"/>
</dbReference>